<dbReference type="InterPro" id="IPR008979">
    <property type="entry name" value="Galactose-bd-like_sf"/>
</dbReference>
<feature type="chain" id="PRO_5007469273" description="ExoP galactose-binding-like domain-containing protein" evidence="1">
    <location>
        <begin position="19"/>
        <end position="214"/>
    </location>
</feature>
<gene>
    <name evidence="3" type="ORF">AX660_11550</name>
</gene>
<feature type="signal peptide" evidence="1">
    <location>
        <begin position="1"/>
        <end position="18"/>
    </location>
</feature>
<organism evidence="3 4">
    <name type="scientific">Paraglaciecola hydrolytica</name>
    <dbReference type="NCBI Taxonomy" id="1799789"/>
    <lineage>
        <taxon>Bacteria</taxon>
        <taxon>Pseudomonadati</taxon>
        <taxon>Pseudomonadota</taxon>
        <taxon>Gammaproteobacteria</taxon>
        <taxon>Alteromonadales</taxon>
        <taxon>Alteromonadaceae</taxon>
        <taxon>Paraglaciecola</taxon>
    </lineage>
</organism>
<dbReference type="OrthoDB" id="6385278at2"/>
<comment type="caution">
    <text evidence="3">The sequence shown here is derived from an EMBL/GenBank/DDBJ whole genome shotgun (WGS) entry which is preliminary data.</text>
</comment>
<keyword evidence="4" id="KW-1185">Reference proteome</keyword>
<sequence length="214" mass="23782">MKTLIFLAFVLSSGVTQAQYLDPISNYLIQGRSVGPWELSLQFGQVKLEGNSGETARGSLIIEPAKRNSDNDVVALTWKPKGIKTEWGSNDLNVMTMNIINTQGAINLSSVKMDAALAFDIKVIKGPKELVTLSIESNWDWKTRSEFALKQVLNRLPEGKWITVPIPLSCFDNGKLDYEKITTIFMLQTSGRMTIELGDVRLTAYPADKVQCPN</sequence>
<dbReference type="Pfam" id="PF18559">
    <property type="entry name" value="Exop_C"/>
    <property type="match status" value="1"/>
</dbReference>
<dbReference type="EMBL" id="LSNE01000005">
    <property type="protein sequence ID" value="KXI28829.1"/>
    <property type="molecule type" value="Genomic_DNA"/>
</dbReference>
<evidence type="ECO:0000313" key="3">
    <source>
        <dbReference type="EMBL" id="KXI28829.1"/>
    </source>
</evidence>
<keyword evidence="1" id="KW-0732">Signal</keyword>
<dbReference type="SUPFAM" id="SSF49785">
    <property type="entry name" value="Galactose-binding domain-like"/>
    <property type="match status" value="1"/>
</dbReference>
<evidence type="ECO:0000256" key="1">
    <source>
        <dbReference type="SAM" id="SignalP"/>
    </source>
</evidence>
<dbReference type="RefSeq" id="WP_068375616.1">
    <property type="nucleotide sequence ID" value="NZ_LSNE01000005.1"/>
</dbReference>
<evidence type="ECO:0000259" key="2">
    <source>
        <dbReference type="Pfam" id="PF18559"/>
    </source>
</evidence>
<name>A0A136A0Q6_9ALTE</name>
<protein>
    <recommendedName>
        <fullName evidence="2">ExoP galactose-binding-like domain-containing protein</fullName>
    </recommendedName>
</protein>
<dbReference type="Proteomes" id="UP000070299">
    <property type="component" value="Unassembled WGS sequence"/>
</dbReference>
<dbReference type="Gene3D" id="2.60.120.430">
    <property type="entry name" value="Galactose-binding lectin"/>
    <property type="match status" value="1"/>
</dbReference>
<feature type="domain" description="ExoP galactose-binding-like" evidence="2">
    <location>
        <begin position="36"/>
        <end position="202"/>
    </location>
</feature>
<accession>A0A136A0Q6</accession>
<evidence type="ECO:0000313" key="4">
    <source>
        <dbReference type="Proteomes" id="UP000070299"/>
    </source>
</evidence>
<dbReference type="InterPro" id="IPR041443">
    <property type="entry name" value="Exop_C"/>
</dbReference>
<reference evidence="4" key="1">
    <citation type="submission" date="2016-02" db="EMBL/GenBank/DDBJ databases">
        <authorList>
            <person name="Schultz-Johansen M."/>
            <person name="Glaring M.A."/>
            <person name="Bech P.K."/>
            <person name="Stougaard P."/>
        </authorList>
    </citation>
    <scope>NUCLEOTIDE SEQUENCE [LARGE SCALE GENOMIC DNA]</scope>
    <source>
        <strain evidence="4">S66</strain>
    </source>
</reference>
<dbReference type="STRING" id="1799789.AX660_11550"/>
<proteinExistence type="predicted"/>
<dbReference type="AlphaFoldDB" id="A0A136A0Q6"/>